<evidence type="ECO:0000256" key="3">
    <source>
        <dbReference type="ARBA" id="ARBA00022578"/>
    </source>
</evidence>
<evidence type="ECO:0000256" key="4">
    <source>
        <dbReference type="ARBA" id="ARBA00023125"/>
    </source>
</evidence>
<protein>
    <recommendedName>
        <fullName evidence="8">Transposase</fullName>
    </recommendedName>
</protein>
<comment type="function">
    <text evidence="1">Required for the transposition of the insertion element.</text>
</comment>
<dbReference type="AlphaFoldDB" id="A0A849SF53"/>
<proteinExistence type="inferred from homology"/>
<evidence type="ECO:0008006" key="8">
    <source>
        <dbReference type="Google" id="ProtNLM"/>
    </source>
</evidence>
<dbReference type="GO" id="GO:0006313">
    <property type="term" value="P:DNA transposition"/>
    <property type="evidence" value="ECO:0007669"/>
    <property type="project" value="InterPro"/>
</dbReference>
<name>A0A849SF53_UNCEI</name>
<keyword evidence="5" id="KW-0233">DNA recombination</keyword>
<dbReference type="GO" id="GO:0004803">
    <property type="term" value="F:transposase activity"/>
    <property type="evidence" value="ECO:0007669"/>
    <property type="project" value="InterPro"/>
</dbReference>
<evidence type="ECO:0000256" key="2">
    <source>
        <dbReference type="ARBA" id="ARBA00010961"/>
    </source>
</evidence>
<gene>
    <name evidence="6" type="ORF">HOP12_02965</name>
</gene>
<comment type="similarity">
    <text evidence="2">Belongs to the transposase mutator family.</text>
</comment>
<dbReference type="Proteomes" id="UP000580839">
    <property type="component" value="Unassembled WGS sequence"/>
</dbReference>
<organism evidence="6 7">
    <name type="scientific">Eiseniibacteriota bacterium</name>
    <dbReference type="NCBI Taxonomy" id="2212470"/>
    <lineage>
        <taxon>Bacteria</taxon>
        <taxon>Candidatus Eiseniibacteriota</taxon>
    </lineage>
</organism>
<evidence type="ECO:0000313" key="7">
    <source>
        <dbReference type="Proteomes" id="UP000580839"/>
    </source>
</evidence>
<keyword evidence="3" id="KW-0815">Transposition</keyword>
<reference evidence="6 7" key="1">
    <citation type="submission" date="2020-04" db="EMBL/GenBank/DDBJ databases">
        <title>Metagenomic profiling of ammonia- and methane-oxidizing microorganisms in a Dutch drinking water treatment plant.</title>
        <authorList>
            <person name="Poghosyan L."/>
            <person name="Leucker S."/>
        </authorList>
    </citation>
    <scope>NUCLEOTIDE SEQUENCE [LARGE SCALE GENOMIC DNA]</scope>
    <source>
        <strain evidence="6">S-RSF-IL-03</strain>
    </source>
</reference>
<evidence type="ECO:0000313" key="6">
    <source>
        <dbReference type="EMBL" id="NOT33111.1"/>
    </source>
</evidence>
<keyword evidence="4" id="KW-0238">DNA-binding</keyword>
<evidence type="ECO:0000256" key="1">
    <source>
        <dbReference type="ARBA" id="ARBA00002190"/>
    </source>
</evidence>
<comment type="caution">
    <text evidence="6">The sequence shown here is derived from an EMBL/GenBank/DDBJ whole genome shotgun (WGS) entry which is preliminary data.</text>
</comment>
<dbReference type="EMBL" id="JABFRW010000029">
    <property type="protein sequence ID" value="NOT33111.1"/>
    <property type="molecule type" value="Genomic_DNA"/>
</dbReference>
<dbReference type="GO" id="GO:0003677">
    <property type="term" value="F:DNA binding"/>
    <property type="evidence" value="ECO:0007669"/>
    <property type="project" value="UniProtKB-KW"/>
</dbReference>
<dbReference type="InterPro" id="IPR001207">
    <property type="entry name" value="Transposase_mutator"/>
</dbReference>
<dbReference type="Pfam" id="PF00872">
    <property type="entry name" value="Transposase_mut"/>
    <property type="match status" value="1"/>
</dbReference>
<evidence type="ECO:0000256" key="5">
    <source>
        <dbReference type="ARBA" id="ARBA00023172"/>
    </source>
</evidence>
<accession>A0A849SF53</accession>
<sequence length="69" mass="7437">MVIAIGVTMAGTKVVLGMVQTAGENTQVCRQFLKSLVDRGLKYEQGLLCVLEGGRDSTARRARSSDPPR</sequence>